<name>A0ABW8LG09_9ACTN</name>
<proteinExistence type="inferred from homology"/>
<dbReference type="InterPro" id="IPR002582">
    <property type="entry name" value="ACPS"/>
</dbReference>
<feature type="binding site" evidence="8">
    <location>
        <position position="19"/>
    </location>
    <ligand>
        <name>Mg(2+)</name>
        <dbReference type="ChEBI" id="CHEBI:18420"/>
    </ligand>
</feature>
<keyword evidence="11" id="KW-1185">Reference proteome</keyword>
<comment type="similarity">
    <text evidence="8">Belongs to the P-Pant transferase superfamily. AcpS family.</text>
</comment>
<comment type="catalytic activity">
    <reaction evidence="8">
        <text>apo-[ACP] + CoA = holo-[ACP] + adenosine 3',5'-bisphosphate + H(+)</text>
        <dbReference type="Rhea" id="RHEA:12068"/>
        <dbReference type="Rhea" id="RHEA-COMP:9685"/>
        <dbReference type="Rhea" id="RHEA-COMP:9690"/>
        <dbReference type="ChEBI" id="CHEBI:15378"/>
        <dbReference type="ChEBI" id="CHEBI:29999"/>
        <dbReference type="ChEBI" id="CHEBI:57287"/>
        <dbReference type="ChEBI" id="CHEBI:58343"/>
        <dbReference type="ChEBI" id="CHEBI:64479"/>
        <dbReference type="EC" id="2.7.8.7"/>
    </reaction>
</comment>
<dbReference type="Proteomes" id="UP001620295">
    <property type="component" value="Unassembled WGS sequence"/>
</dbReference>
<dbReference type="GO" id="GO:0008897">
    <property type="term" value="F:holo-[acyl-carrier-protein] synthase activity"/>
    <property type="evidence" value="ECO:0007669"/>
    <property type="project" value="UniProtKB-EC"/>
</dbReference>
<comment type="cofactor">
    <cofactor evidence="8">
        <name>Mg(2+)</name>
        <dbReference type="ChEBI" id="CHEBI:18420"/>
    </cofactor>
</comment>
<keyword evidence="3 8" id="KW-0479">Metal-binding</keyword>
<keyword evidence="2 8" id="KW-0808">Transferase</keyword>
<dbReference type="EMBL" id="JBJDQH010000002">
    <property type="protein sequence ID" value="MFK4264842.1"/>
    <property type="molecule type" value="Genomic_DNA"/>
</dbReference>
<dbReference type="NCBIfam" id="TIGR00556">
    <property type="entry name" value="pantethn_trn"/>
    <property type="match status" value="1"/>
</dbReference>
<evidence type="ECO:0000256" key="2">
    <source>
        <dbReference type="ARBA" id="ARBA00022679"/>
    </source>
</evidence>
<dbReference type="HAMAP" id="MF_00101">
    <property type="entry name" value="AcpS"/>
    <property type="match status" value="1"/>
</dbReference>
<dbReference type="SUPFAM" id="SSF56214">
    <property type="entry name" value="4'-phosphopantetheinyl transferase"/>
    <property type="match status" value="1"/>
</dbReference>
<comment type="function">
    <text evidence="8">Transfers the 4'-phosphopantetheine moiety from coenzyme A to a Ser of acyl-carrier-protein.</text>
</comment>
<keyword evidence="4 8" id="KW-0276">Fatty acid metabolism</keyword>
<dbReference type="InterPro" id="IPR037143">
    <property type="entry name" value="4-PPantetheinyl_Trfase_dom_sf"/>
</dbReference>
<evidence type="ECO:0000256" key="5">
    <source>
        <dbReference type="ARBA" id="ARBA00022842"/>
    </source>
</evidence>
<evidence type="ECO:0000313" key="11">
    <source>
        <dbReference type="Proteomes" id="UP001620295"/>
    </source>
</evidence>
<dbReference type="EC" id="2.7.8.7" evidence="8"/>
<evidence type="ECO:0000256" key="4">
    <source>
        <dbReference type="ARBA" id="ARBA00022832"/>
    </source>
</evidence>
<feature type="binding site" evidence="8">
    <location>
        <position position="67"/>
    </location>
    <ligand>
        <name>Mg(2+)</name>
        <dbReference type="ChEBI" id="CHEBI:18420"/>
    </ligand>
</feature>
<dbReference type="InterPro" id="IPR008278">
    <property type="entry name" value="4-PPantetheinyl_Trfase_dom"/>
</dbReference>
<keyword evidence="8" id="KW-0963">Cytoplasm</keyword>
<dbReference type="InterPro" id="IPR004568">
    <property type="entry name" value="Ppantetheine-prot_Trfase_dom"/>
</dbReference>
<reference evidence="10 11" key="1">
    <citation type="submission" date="2024-11" db="EMBL/GenBank/DDBJ databases">
        <title>The Natural Products Discovery Center: Release of the First 8490 Sequenced Strains for Exploring Actinobacteria Biosynthetic Diversity.</title>
        <authorList>
            <person name="Kalkreuter E."/>
            <person name="Kautsar S.A."/>
            <person name="Yang D."/>
            <person name="Bader C.D."/>
            <person name="Teijaro C.N."/>
            <person name="Fluegel L."/>
            <person name="Davis C.M."/>
            <person name="Simpson J.R."/>
            <person name="Lauterbach L."/>
            <person name="Steele A.D."/>
            <person name="Gui C."/>
            <person name="Meng S."/>
            <person name="Li G."/>
            <person name="Viehrig K."/>
            <person name="Ye F."/>
            <person name="Su P."/>
            <person name="Kiefer A.F."/>
            <person name="Nichols A."/>
            <person name="Cepeda A.J."/>
            <person name="Yan W."/>
            <person name="Fan B."/>
            <person name="Jiang Y."/>
            <person name="Adhikari A."/>
            <person name="Zheng C.-J."/>
            <person name="Schuster L."/>
            <person name="Cowan T.M."/>
            <person name="Smanski M.J."/>
            <person name="Chevrette M.G."/>
            <person name="De Carvalho L.P.S."/>
            <person name="Shen B."/>
        </authorList>
    </citation>
    <scope>NUCLEOTIDE SEQUENCE [LARGE SCALE GENOMIC DNA]</scope>
    <source>
        <strain evidence="10 11">NPDC020863</strain>
    </source>
</reference>
<protein>
    <recommendedName>
        <fullName evidence="8">Holo-[acyl-carrier-protein] synthase</fullName>
        <shortName evidence="8">Holo-ACP synthase</shortName>
        <ecNumber evidence="8">2.7.8.7</ecNumber>
    </recommendedName>
    <alternativeName>
        <fullName evidence="8">4'-phosphopantetheinyl transferase AcpS</fullName>
    </alternativeName>
</protein>
<evidence type="ECO:0000256" key="7">
    <source>
        <dbReference type="ARBA" id="ARBA00023160"/>
    </source>
</evidence>
<evidence type="ECO:0000259" key="9">
    <source>
        <dbReference type="Pfam" id="PF01648"/>
    </source>
</evidence>
<organism evidence="10 11">
    <name type="scientific">Streptomyces milbemycinicus</name>
    <dbReference type="NCBI Taxonomy" id="476552"/>
    <lineage>
        <taxon>Bacteria</taxon>
        <taxon>Bacillati</taxon>
        <taxon>Actinomycetota</taxon>
        <taxon>Actinomycetes</taxon>
        <taxon>Kitasatosporales</taxon>
        <taxon>Streptomycetaceae</taxon>
        <taxon>Streptomyces</taxon>
    </lineage>
</organism>
<gene>
    <name evidence="8 10" type="primary">acpS</name>
    <name evidence="10" type="ORF">ACI2L5_07855</name>
</gene>
<evidence type="ECO:0000256" key="8">
    <source>
        <dbReference type="HAMAP-Rule" id="MF_00101"/>
    </source>
</evidence>
<evidence type="ECO:0000256" key="3">
    <source>
        <dbReference type="ARBA" id="ARBA00022723"/>
    </source>
</evidence>
<keyword evidence="5 8" id="KW-0460">Magnesium</keyword>
<dbReference type="Gene3D" id="3.90.470.20">
    <property type="entry name" value="4'-phosphopantetheinyl transferase domain"/>
    <property type="match status" value="1"/>
</dbReference>
<dbReference type="RefSeq" id="WP_358639991.1">
    <property type="nucleotide sequence ID" value="NZ_JBFACG010000007.1"/>
</dbReference>
<comment type="caution">
    <text evidence="10">The sequence shown here is derived from an EMBL/GenBank/DDBJ whole genome shotgun (WGS) entry which is preliminary data.</text>
</comment>
<dbReference type="NCBIfam" id="TIGR00516">
    <property type="entry name" value="acpS"/>
    <property type="match status" value="1"/>
</dbReference>
<comment type="subcellular location">
    <subcellularLocation>
        <location evidence="8">Cytoplasm</location>
    </subcellularLocation>
</comment>
<keyword evidence="6 8" id="KW-0443">Lipid metabolism</keyword>
<evidence type="ECO:0000256" key="1">
    <source>
        <dbReference type="ARBA" id="ARBA00022516"/>
    </source>
</evidence>
<evidence type="ECO:0000256" key="6">
    <source>
        <dbReference type="ARBA" id="ARBA00023098"/>
    </source>
</evidence>
<evidence type="ECO:0000313" key="10">
    <source>
        <dbReference type="EMBL" id="MFK4264842.1"/>
    </source>
</evidence>
<keyword evidence="1 8" id="KW-0444">Lipid biosynthesis</keyword>
<dbReference type="Pfam" id="PF01648">
    <property type="entry name" value="ACPS"/>
    <property type="match status" value="1"/>
</dbReference>
<keyword evidence="7 8" id="KW-0275">Fatty acid biosynthesis</keyword>
<feature type="domain" description="4'-phosphopantetheinyl transferase" evidence="9">
    <location>
        <begin position="15"/>
        <end position="129"/>
    </location>
</feature>
<sequence>MEEHRTPEVARRRVAVGVDLVEVARVRLLLEDNPAAETELFTTREIRYCADKRNRYAHLAARFAAKEAAFKALGTGLGPGMRWTDVEVVNEPLGRPRLRLHGAAAQAAGAPGSWSAEISLTHTDDYAMAQAILLPMPAADEPAMRRTATDEGSPCASI</sequence>
<accession>A0ABW8LG09</accession>